<organism evidence="5 6">
    <name type="scientific">Haemaphysalis longicornis</name>
    <name type="common">Bush tick</name>
    <dbReference type="NCBI Taxonomy" id="44386"/>
    <lineage>
        <taxon>Eukaryota</taxon>
        <taxon>Metazoa</taxon>
        <taxon>Ecdysozoa</taxon>
        <taxon>Arthropoda</taxon>
        <taxon>Chelicerata</taxon>
        <taxon>Arachnida</taxon>
        <taxon>Acari</taxon>
        <taxon>Parasitiformes</taxon>
        <taxon>Ixodida</taxon>
        <taxon>Ixodoidea</taxon>
        <taxon>Ixodidae</taxon>
        <taxon>Haemaphysalinae</taxon>
        <taxon>Haemaphysalis</taxon>
    </lineage>
</organism>
<dbReference type="InterPro" id="IPR001128">
    <property type="entry name" value="Cyt_P450"/>
</dbReference>
<name>A0A9J6GK89_HAELO</name>
<accession>A0A9J6GK89</accession>
<keyword evidence="2" id="KW-0479">Metal-binding</keyword>
<evidence type="ECO:0000256" key="2">
    <source>
        <dbReference type="ARBA" id="ARBA00022723"/>
    </source>
</evidence>
<keyword evidence="4" id="KW-0560">Oxidoreductase</keyword>
<dbReference type="PANTHER" id="PTHR24300:SF375">
    <property type="entry name" value="CYTOCHROME P450 FAMILY"/>
    <property type="match status" value="1"/>
</dbReference>
<protein>
    <recommendedName>
        <fullName evidence="7">Cytochrome P450</fullName>
    </recommendedName>
</protein>
<evidence type="ECO:0000256" key="3">
    <source>
        <dbReference type="ARBA" id="ARBA00023004"/>
    </source>
</evidence>
<dbReference type="PANTHER" id="PTHR24300">
    <property type="entry name" value="CYTOCHROME P450 508A4-RELATED"/>
    <property type="match status" value="1"/>
</dbReference>
<dbReference type="GO" id="GO:0020037">
    <property type="term" value="F:heme binding"/>
    <property type="evidence" value="ECO:0007669"/>
    <property type="project" value="InterPro"/>
</dbReference>
<comment type="similarity">
    <text evidence="1">Belongs to the cytochrome P450 family.</text>
</comment>
<dbReference type="SUPFAM" id="SSF48264">
    <property type="entry name" value="Cytochrome P450"/>
    <property type="match status" value="1"/>
</dbReference>
<sequence length="65" mass="7782">MQWHLVYLAKHQDTLQARMQKEVDDVVGTERLPTWEDRRSMPFTLACIWEMDRLKTAIPLSIPRE</sequence>
<dbReference type="EMBL" id="JABSTR010000007">
    <property type="protein sequence ID" value="KAH9375007.1"/>
    <property type="molecule type" value="Genomic_DNA"/>
</dbReference>
<dbReference type="VEuPathDB" id="VectorBase:HLOH_060851"/>
<dbReference type="GO" id="GO:0005737">
    <property type="term" value="C:cytoplasm"/>
    <property type="evidence" value="ECO:0007669"/>
    <property type="project" value="TreeGrafter"/>
</dbReference>
<evidence type="ECO:0008006" key="7">
    <source>
        <dbReference type="Google" id="ProtNLM"/>
    </source>
</evidence>
<evidence type="ECO:0000313" key="5">
    <source>
        <dbReference type="EMBL" id="KAH9375007.1"/>
    </source>
</evidence>
<dbReference type="Pfam" id="PF00067">
    <property type="entry name" value="p450"/>
    <property type="match status" value="1"/>
</dbReference>
<dbReference type="GO" id="GO:0006805">
    <property type="term" value="P:xenobiotic metabolic process"/>
    <property type="evidence" value="ECO:0007669"/>
    <property type="project" value="TreeGrafter"/>
</dbReference>
<proteinExistence type="inferred from homology"/>
<keyword evidence="6" id="KW-1185">Reference proteome</keyword>
<dbReference type="GO" id="GO:0006082">
    <property type="term" value="P:organic acid metabolic process"/>
    <property type="evidence" value="ECO:0007669"/>
    <property type="project" value="TreeGrafter"/>
</dbReference>
<dbReference type="GO" id="GO:0005506">
    <property type="term" value="F:iron ion binding"/>
    <property type="evidence" value="ECO:0007669"/>
    <property type="project" value="InterPro"/>
</dbReference>
<dbReference type="OrthoDB" id="6415694at2759"/>
<keyword evidence="3" id="KW-0408">Iron</keyword>
<dbReference type="Gene3D" id="1.10.630.10">
    <property type="entry name" value="Cytochrome P450"/>
    <property type="match status" value="1"/>
</dbReference>
<dbReference type="Proteomes" id="UP000821853">
    <property type="component" value="Chromosome 5"/>
</dbReference>
<evidence type="ECO:0000313" key="6">
    <source>
        <dbReference type="Proteomes" id="UP000821853"/>
    </source>
</evidence>
<evidence type="ECO:0000256" key="1">
    <source>
        <dbReference type="ARBA" id="ARBA00010617"/>
    </source>
</evidence>
<reference evidence="5 6" key="1">
    <citation type="journal article" date="2020" name="Cell">
        <title>Large-Scale Comparative Analyses of Tick Genomes Elucidate Their Genetic Diversity and Vector Capacities.</title>
        <authorList>
            <consortium name="Tick Genome and Microbiome Consortium (TIGMIC)"/>
            <person name="Jia N."/>
            <person name="Wang J."/>
            <person name="Shi W."/>
            <person name="Du L."/>
            <person name="Sun Y."/>
            <person name="Zhan W."/>
            <person name="Jiang J.F."/>
            <person name="Wang Q."/>
            <person name="Zhang B."/>
            <person name="Ji P."/>
            <person name="Bell-Sakyi L."/>
            <person name="Cui X.M."/>
            <person name="Yuan T.T."/>
            <person name="Jiang B.G."/>
            <person name="Yang W.F."/>
            <person name="Lam T.T."/>
            <person name="Chang Q.C."/>
            <person name="Ding S.J."/>
            <person name="Wang X.J."/>
            <person name="Zhu J.G."/>
            <person name="Ruan X.D."/>
            <person name="Zhao L."/>
            <person name="Wei J.T."/>
            <person name="Ye R.Z."/>
            <person name="Que T.C."/>
            <person name="Du C.H."/>
            <person name="Zhou Y.H."/>
            <person name="Cheng J.X."/>
            <person name="Dai P.F."/>
            <person name="Guo W.B."/>
            <person name="Han X.H."/>
            <person name="Huang E.J."/>
            <person name="Li L.F."/>
            <person name="Wei W."/>
            <person name="Gao Y.C."/>
            <person name="Liu J.Z."/>
            <person name="Shao H.Z."/>
            <person name="Wang X."/>
            <person name="Wang C.C."/>
            <person name="Yang T.C."/>
            <person name="Huo Q.B."/>
            <person name="Li W."/>
            <person name="Chen H.Y."/>
            <person name="Chen S.E."/>
            <person name="Zhou L.G."/>
            <person name="Ni X.B."/>
            <person name="Tian J.H."/>
            <person name="Sheng Y."/>
            <person name="Liu T."/>
            <person name="Pan Y.S."/>
            <person name="Xia L.Y."/>
            <person name="Li J."/>
            <person name="Zhao F."/>
            <person name="Cao W.C."/>
        </authorList>
    </citation>
    <scope>NUCLEOTIDE SEQUENCE [LARGE SCALE GENOMIC DNA]</scope>
    <source>
        <strain evidence="5">HaeL-2018</strain>
    </source>
</reference>
<dbReference type="GO" id="GO:0016712">
    <property type="term" value="F:oxidoreductase activity, acting on paired donors, with incorporation or reduction of molecular oxygen, reduced flavin or flavoprotein as one donor, and incorporation of one atom of oxygen"/>
    <property type="evidence" value="ECO:0007669"/>
    <property type="project" value="TreeGrafter"/>
</dbReference>
<dbReference type="InterPro" id="IPR050182">
    <property type="entry name" value="Cytochrome_P450_fam2"/>
</dbReference>
<evidence type="ECO:0000256" key="4">
    <source>
        <dbReference type="ARBA" id="ARBA00023033"/>
    </source>
</evidence>
<dbReference type="AlphaFoldDB" id="A0A9J6GK89"/>
<comment type="caution">
    <text evidence="5">The sequence shown here is derived from an EMBL/GenBank/DDBJ whole genome shotgun (WGS) entry which is preliminary data.</text>
</comment>
<gene>
    <name evidence="5" type="ORF">HPB48_023028</name>
</gene>
<keyword evidence="4" id="KW-0503">Monooxygenase</keyword>
<dbReference type="InterPro" id="IPR036396">
    <property type="entry name" value="Cyt_P450_sf"/>
</dbReference>